<dbReference type="InterPro" id="IPR012658">
    <property type="entry name" value="YheV"/>
</dbReference>
<evidence type="ECO:0000313" key="1">
    <source>
        <dbReference type="EMBL" id="RKF14432.1"/>
    </source>
</evidence>
<dbReference type="Proteomes" id="UP000286482">
    <property type="component" value="Unassembled WGS sequence"/>
</dbReference>
<name>A0A420E7D1_9ALTE</name>
<dbReference type="Pfam" id="PF09526">
    <property type="entry name" value="DUF2387"/>
    <property type="match status" value="1"/>
</dbReference>
<sequence length="64" mass="6782">MVKKRFIAGAVCPSCSASDTLMLIIESKGSETVECVECGYEASEPESKPAAPELDEGMIGLFKP</sequence>
<organism evidence="1 2">
    <name type="scientific">Alginatibacterium sediminis</name>
    <dbReference type="NCBI Taxonomy" id="2164068"/>
    <lineage>
        <taxon>Bacteria</taxon>
        <taxon>Pseudomonadati</taxon>
        <taxon>Pseudomonadota</taxon>
        <taxon>Gammaproteobacteria</taxon>
        <taxon>Alteromonadales</taxon>
        <taxon>Alteromonadaceae</taxon>
        <taxon>Alginatibacterium</taxon>
    </lineage>
</organism>
<dbReference type="AlphaFoldDB" id="A0A420E7D1"/>
<evidence type="ECO:0000313" key="2">
    <source>
        <dbReference type="Proteomes" id="UP000286482"/>
    </source>
</evidence>
<protein>
    <submittedName>
        <fullName evidence="1">YheV family putative metal-binding protein</fullName>
    </submittedName>
</protein>
<comment type="caution">
    <text evidence="1">The sequence shown here is derived from an EMBL/GenBank/DDBJ whole genome shotgun (WGS) entry which is preliminary data.</text>
</comment>
<proteinExistence type="predicted"/>
<reference evidence="1 2" key="1">
    <citation type="submission" date="2018-09" db="EMBL/GenBank/DDBJ databases">
        <authorList>
            <person name="Wang Z."/>
        </authorList>
    </citation>
    <scope>NUCLEOTIDE SEQUENCE [LARGE SCALE GENOMIC DNA]</scope>
    <source>
        <strain evidence="1 2">ALS 81</strain>
    </source>
</reference>
<dbReference type="EMBL" id="RAQO01000009">
    <property type="protein sequence ID" value="RKF14432.1"/>
    <property type="molecule type" value="Genomic_DNA"/>
</dbReference>
<accession>A0A420E7D1</accession>
<keyword evidence="2" id="KW-1185">Reference proteome</keyword>
<dbReference type="OrthoDB" id="5881059at2"/>
<gene>
    <name evidence="1" type="ORF">DBZ36_17415</name>
</gene>
<dbReference type="NCBIfam" id="TIGR02443">
    <property type="entry name" value="YheV family putative zinc ribbon protein"/>
    <property type="match status" value="1"/>
</dbReference>